<evidence type="ECO:0000313" key="1">
    <source>
        <dbReference type="EMBL" id="RIA81988.1"/>
    </source>
</evidence>
<protein>
    <submittedName>
        <fullName evidence="1">Uncharacterized protein</fullName>
    </submittedName>
</protein>
<name>A0A397S7Q4_9GLOM</name>
<dbReference type="AlphaFoldDB" id="A0A397S7Q4"/>
<organism evidence="1 2">
    <name type="scientific">Glomus cerebriforme</name>
    <dbReference type="NCBI Taxonomy" id="658196"/>
    <lineage>
        <taxon>Eukaryota</taxon>
        <taxon>Fungi</taxon>
        <taxon>Fungi incertae sedis</taxon>
        <taxon>Mucoromycota</taxon>
        <taxon>Glomeromycotina</taxon>
        <taxon>Glomeromycetes</taxon>
        <taxon>Glomerales</taxon>
        <taxon>Glomeraceae</taxon>
        <taxon>Glomus</taxon>
    </lineage>
</organism>
<evidence type="ECO:0000313" key="2">
    <source>
        <dbReference type="Proteomes" id="UP000265703"/>
    </source>
</evidence>
<dbReference type="Proteomes" id="UP000265703">
    <property type="component" value="Unassembled WGS sequence"/>
</dbReference>
<reference evidence="1 2" key="1">
    <citation type="submission" date="2018-06" db="EMBL/GenBank/DDBJ databases">
        <title>Comparative genomics reveals the genomic features of Rhizophagus irregularis, R. cerebriforme, R. diaphanum and Gigaspora rosea, and their symbiotic lifestyle signature.</title>
        <authorList>
            <person name="Morin E."/>
            <person name="San Clemente H."/>
            <person name="Chen E.C.H."/>
            <person name="De La Providencia I."/>
            <person name="Hainaut M."/>
            <person name="Kuo A."/>
            <person name="Kohler A."/>
            <person name="Murat C."/>
            <person name="Tang N."/>
            <person name="Roy S."/>
            <person name="Loubradou J."/>
            <person name="Henrissat B."/>
            <person name="Grigoriev I.V."/>
            <person name="Corradi N."/>
            <person name="Roux C."/>
            <person name="Martin F.M."/>
        </authorList>
    </citation>
    <scope>NUCLEOTIDE SEQUENCE [LARGE SCALE GENOMIC DNA]</scope>
    <source>
        <strain evidence="1 2">DAOM 227022</strain>
    </source>
</reference>
<dbReference type="EMBL" id="QKYT01000718">
    <property type="protein sequence ID" value="RIA81988.1"/>
    <property type="molecule type" value="Genomic_DNA"/>
</dbReference>
<proteinExistence type="predicted"/>
<keyword evidence="2" id="KW-1185">Reference proteome</keyword>
<sequence length="69" mass="8377">MKHPKILAMIEEVIGTNMIMKKEMKQLLKKRIKLKNCNQMLEEINPEFEKLINEKRSYKEYQESGYIFI</sequence>
<accession>A0A397S7Q4</accession>
<comment type="caution">
    <text evidence="1">The sequence shown here is derived from an EMBL/GenBank/DDBJ whole genome shotgun (WGS) entry which is preliminary data.</text>
</comment>
<gene>
    <name evidence="1" type="ORF">C1645_836078</name>
</gene>